<gene>
    <name evidence="1" type="ORF">BN874_390014</name>
</gene>
<organism evidence="1 2">
    <name type="scientific">Candidatus Contendobacter odensis Run_B_J11</name>
    <dbReference type="NCBI Taxonomy" id="1400861"/>
    <lineage>
        <taxon>Bacteria</taxon>
        <taxon>Pseudomonadati</taxon>
        <taxon>Pseudomonadota</taxon>
        <taxon>Gammaproteobacteria</taxon>
        <taxon>Candidatus Competibacteraceae</taxon>
        <taxon>Candidatus Contendibacter</taxon>
    </lineage>
</organism>
<keyword evidence="2" id="KW-1185">Reference proteome</keyword>
<evidence type="ECO:0000313" key="1">
    <source>
        <dbReference type="EMBL" id="CDH46187.1"/>
    </source>
</evidence>
<accession>A0A7U7GDB6</accession>
<dbReference type="AlphaFoldDB" id="A0A7U7GDB6"/>
<name>A0A7U7GDB6_9GAMM</name>
<proteinExistence type="predicted"/>
<dbReference type="Proteomes" id="UP000019184">
    <property type="component" value="Unassembled WGS sequence"/>
</dbReference>
<dbReference type="EMBL" id="CBTK010000253">
    <property type="protein sequence ID" value="CDH46187.1"/>
    <property type="molecule type" value="Genomic_DNA"/>
</dbReference>
<reference evidence="1 2" key="1">
    <citation type="journal article" date="2014" name="ISME J.">
        <title>Candidatus Competibacter-lineage genomes retrieved from metagenomes reveal functional metabolic diversity.</title>
        <authorList>
            <person name="McIlroy S.J."/>
            <person name="Albertsen M."/>
            <person name="Andresen E.K."/>
            <person name="Saunders A.M."/>
            <person name="Kristiansen R."/>
            <person name="Stokholm-Bjerregaard M."/>
            <person name="Nielsen K.L."/>
            <person name="Nielsen P.H."/>
        </authorList>
    </citation>
    <scope>NUCLEOTIDE SEQUENCE [LARGE SCALE GENOMIC DNA]</scope>
    <source>
        <strain evidence="1 2">Run_B_J11</strain>
    </source>
</reference>
<sequence>MNVKIWMRLGGILAVLLGVTPMLAVAQGYGHDRAEERGTIRIDNNRRDAVYITVWTDRGKKFGKGWRFSSGESAFLAIGKKKIKVLPNYQINVGSDGGRAKVRNVGQFHSGVWYVNVRDLWRITHRNQGYERDRSPGQRKAPDYLR</sequence>
<protein>
    <submittedName>
        <fullName evidence="1">Uncharacterized protein</fullName>
    </submittedName>
</protein>
<comment type="caution">
    <text evidence="1">The sequence shown here is derived from an EMBL/GenBank/DDBJ whole genome shotgun (WGS) entry which is preliminary data.</text>
</comment>
<dbReference type="RefSeq" id="WP_034434722.1">
    <property type="nucleotide sequence ID" value="NZ_CBTK010000253.1"/>
</dbReference>
<evidence type="ECO:0000313" key="2">
    <source>
        <dbReference type="Proteomes" id="UP000019184"/>
    </source>
</evidence>